<dbReference type="EMBL" id="GL378338">
    <property type="protein sequence ID" value="EFJ48881.1"/>
    <property type="molecule type" value="Genomic_DNA"/>
</dbReference>
<gene>
    <name evidence="2" type="ORF">VOLCADRAFT_90596</name>
</gene>
<dbReference type="GO" id="GO:0005975">
    <property type="term" value="P:carbohydrate metabolic process"/>
    <property type="evidence" value="ECO:0007669"/>
    <property type="project" value="InterPro"/>
</dbReference>
<sequence>MSHARNFRNTLPDYTPRASTAAGPEADFSTFASSVPRAALLGLFQETFEAVQGYRTSNPTIYTGSAGVALAMWHARRSLMRHCQACGGGDHAAAIAAATAAAAPVEPTAAGAVSLDAAALAALPSALLAAALDHVRTAVKSLTQGGPRNYSLSRGSRGGSMLDGGAGVHMTAALILHDAALSAGATDADALLRERDSHLRSFLDAYPSLPSLFVSRNDGQLLTATMAVTAMGTAAGNGQRERRVLVRQSRILAGGGNHMAPSCSGQY</sequence>
<keyword evidence="3" id="KW-1185">Reference proteome</keyword>
<name>D8TUU2_VOLCA</name>
<dbReference type="AlphaFoldDB" id="D8TUU2"/>
<accession>D8TUU2</accession>
<protein>
    <submittedName>
        <fullName evidence="2">Uncharacterized protein</fullName>
    </submittedName>
</protein>
<proteinExistence type="predicted"/>
<dbReference type="InterPro" id="IPR012341">
    <property type="entry name" value="6hp_glycosidase-like_sf"/>
</dbReference>
<dbReference type="RefSeq" id="XP_002950213.1">
    <property type="nucleotide sequence ID" value="XM_002950167.1"/>
</dbReference>
<evidence type="ECO:0000313" key="3">
    <source>
        <dbReference type="Proteomes" id="UP000001058"/>
    </source>
</evidence>
<evidence type="ECO:0000313" key="2">
    <source>
        <dbReference type="EMBL" id="EFJ48881.1"/>
    </source>
</evidence>
<reference evidence="2 3" key="1">
    <citation type="journal article" date="2010" name="Science">
        <title>Genomic analysis of organismal complexity in the multicellular green alga Volvox carteri.</title>
        <authorList>
            <person name="Prochnik S.E."/>
            <person name="Umen J."/>
            <person name="Nedelcu A.M."/>
            <person name="Hallmann A."/>
            <person name="Miller S.M."/>
            <person name="Nishii I."/>
            <person name="Ferris P."/>
            <person name="Kuo A."/>
            <person name="Mitros T."/>
            <person name="Fritz-Laylin L.K."/>
            <person name="Hellsten U."/>
            <person name="Chapman J."/>
            <person name="Simakov O."/>
            <person name="Rensing S.A."/>
            <person name="Terry A."/>
            <person name="Pangilinan J."/>
            <person name="Kapitonov V."/>
            <person name="Jurka J."/>
            <person name="Salamov A."/>
            <person name="Shapiro H."/>
            <person name="Schmutz J."/>
            <person name="Grimwood J."/>
            <person name="Lindquist E."/>
            <person name="Lucas S."/>
            <person name="Grigoriev I.V."/>
            <person name="Schmitt R."/>
            <person name="Kirk D."/>
            <person name="Rokhsar D.S."/>
        </authorList>
    </citation>
    <scope>NUCLEOTIDE SEQUENCE [LARGE SCALE GENOMIC DNA]</scope>
    <source>
        <strain evidence="3">f. Nagariensis / Eve</strain>
    </source>
</reference>
<dbReference type="KEGG" id="vcn:VOLCADRAFT_90596"/>
<dbReference type="InParanoid" id="D8TUU2"/>
<dbReference type="GeneID" id="9619497"/>
<evidence type="ECO:0000256" key="1">
    <source>
        <dbReference type="SAM" id="MobiDB-lite"/>
    </source>
</evidence>
<feature type="region of interest" description="Disordered" evidence="1">
    <location>
        <begin position="1"/>
        <end position="22"/>
    </location>
</feature>
<organism evidence="3">
    <name type="scientific">Volvox carteri f. nagariensis</name>
    <dbReference type="NCBI Taxonomy" id="3068"/>
    <lineage>
        <taxon>Eukaryota</taxon>
        <taxon>Viridiplantae</taxon>
        <taxon>Chlorophyta</taxon>
        <taxon>core chlorophytes</taxon>
        <taxon>Chlorophyceae</taxon>
        <taxon>CS clade</taxon>
        <taxon>Chlamydomonadales</taxon>
        <taxon>Volvocaceae</taxon>
        <taxon>Volvox</taxon>
    </lineage>
</organism>
<dbReference type="Gene3D" id="1.50.10.10">
    <property type="match status" value="1"/>
</dbReference>
<dbReference type="Proteomes" id="UP000001058">
    <property type="component" value="Unassembled WGS sequence"/>
</dbReference>